<keyword evidence="2" id="KW-1185">Reference proteome</keyword>
<organism evidence="1 2">
    <name type="scientific">Dermatophagoides pteronyssinus</name>
    <name type="common">European house dust mite</name>
    <dbReference type="NCBI Taxonomy" id="6956"/>
    <lineage>
        <taxon>Eukaryota</taxon>
        <taxon>Metazoa</taxon>
        <taxon>Ecdysozoa</taxon>
        <taxon>Arthropoda</taxon>
        <taxon>Chelicerata</taxon>
        <taxon>Arachnida</taxon>
        <taxon>Acari</taxon>
        <taxon>Acariformes</taxon>
        <taxon>Sarcoptiformes</taxon>
        <taxon>Astigmata</taxon>
        <taxon>Psoroptidia</taxon>
        <taxon>Analgoidea</taxon>
        <taxon>Pyroglyphidae</taxon>
        <taxon>Dermatophagoidinae</taxon>
        <taxon>Dermatophagoides</taxon>
    </lineage>
</organism>
<dbReference type="Proteomes" id="UP000887458">
    <property type="component" value="Unassembled WGS sequence"/>
</dbReference>
<dbReference type="EMBL" id="NJHN03000095">
    <property type="protein sequence ID" value="KAH9415876.1"/>
    <property type="molecule type" value="Genomic_DNA"/>
</dbReference>
<name>A0ABQ8IZX8_DERPT</name>
<reference evidence="1 2" key="2">
    <citation type="journal article" date="2022" name="Mol. Biol. Evol.">
        <title>Comparative Genomics Reveals Insights into the Divergent Evolution of Astigmatic Mites and Household Pest Adaptations.</title>
        <authorList>
            <person name="Xiong Q."/>
            <person name="Wan A.T."/>
            <person name="Liu X."/>
            <person name="Fung C.S."/>
            <person name="Xiao X."/>
            <person name="Malainual N."/>
            <person name="Hou J."/>
            <person name="Wang L."/>
            <person name="Wang M."/>
            <person name="Yang K.Y."/>
            <person name="Cui Y."/>
            <person name="Leung E.L."/>
            <person name="Nong W."/>
            <person name="Shin S.K."/>
            <person name="Au S.W."/>
            <person name="Jeong K.Y."/>
            <person name="Chew F.T."/>
            <person name="Hui J.H."/>
            <person name="Leung T.F."/>
            <person name="Tungtrongchitr A."/>
            <person name="Zhong N."/>
            <person name="Liu Z."/>
            <person name="Tsui S.K."/>
        </authorList>
    </citation>
    <scope>NUCLEOTIDE SEQUENCE [LARGE SCALE GENOMIC DNA]</scope>
    <source>
        <strain evidence="1">Derp</strain>
    </source>
</reference>
<reference evidence="1 2" key="1">
    <citation type="journal article" date="2018" name="J. Allergy Clin. Immunol.">
        <title>High-quality assembly of Dermatophagoides pteronyssinus genome and transcriptome reveals a wide range of novel allergens.</title>
        <authorList>
            <person name="Liu X.Y."/>
            <person name="Yang K.Y."/>
            <person name="Wang M.Q."/>
            <person name="Kwok J.S."/>
            <person name="Zeng X."/>
            <person name="Yang Z."/>
            <person name="Xiao X.J."/>
            <person name="Lau C.P."/>
            <person name="Li Y."/>
            <person name="Huang Z.M."/>
            <person name="Ba J.G."/>
            <person name="Yim A.K."/>
            <person name="Ouyang C.Y."/>
            <person name="Ngai S.M."/>
            <person name="Chan T.F."/>
            <person name="Leung E.L."/>
            <person name="Liu L."/>
            <person name="Liu Z.G."/>
            <person name="Tsui S.K."/>
        </authorList>
    </citation>
    <scope>NUCLEOTIDE SEQUENCE [LARGE SCALE GENOMIC DNA]</scope>
    <source>
        <strain evidence="1">Derp</strain>
    </source>
</reference>
<evidence type="ECO:0000313" key="2">
    <source>
        <dbReference type="Proteomes" id="UP000887458"/>
    </source>
</evidence>
<sequence>MIEAQDSMQPGWHQLFQGEHPIRDTGQIDSLNLDTTVAMLVYQEVQVDLLLKNFANEYIKAIDGSVEPLGFDGDRYGAEMTIDSVLAALGARKMAYRLRPSTVDCS</sequence>
<accession>A0ABQ8IZX8</accession>
<comment type="caution">
    <text evidence="1">The sequence shown here is derived from an EMBL/GenBank/DDBJ whole genome shotgun (WGS) entry which is preliminary data.</text>
</comment>
<evidence type="ECO:0000313" key="1">
    <source>
        <dbReference type="EMBL" id="KAH9415876.1"/>
    </source>
</evidence>
<gene>
    <name evidence="1" type="ORF">DERP_000370</name>
</gene>
<proteinExistence type="predicted"/>
<protein>
    <submittedName>
        <fullName evidence="1">Uncharacterized protein</fullName>
    </submittedName>
</protein>